<comment type="subcellular location">
    <subcellularLocation>
        <location evidence="1">Cell membrane</location>
        <topology evidence="1">Multi-pass membrane protein</topology>
    </subcellularLocation>
</comment>
<dbReference type="NCBIfam" id="TIGR00914">
    <property type="entry name" value="2A0601"/>
    <property type="match status" value="1"/>
</dbReference>
<feature type="transmembrane region" description="Helical" evidence="8">
    <location>
        <begin position="566"/>
        <end position="591"/>
    </location>
</feature>
<dbReference type="EMBL" id="CP037423">
    <property type="protein sequence ID" value="QDV44526.1"/>
    <property type="molecule type" value="Genomic_DNA"/>
</dbReference>
<dbReference type="PANTHER" id="PTHR32063:SF4">
    <property type="entry name" value="SLR6043 PROTEIN"/>
    <property type="match status" value="1"/>
</dbReference>
<evidence type="ECO:0000256" key="6">
    <source>
        <dbReference type="ARBA" id="ARBA00022989"/>
    </source>
</evidence>
<sequence>MLDSIIKFSLRYRMLVVAISLIVLVYGSYLATQMSIDVFPDLDRPRVVIITEAPGLATEEVETLVTQPIEIALMGANGVQAVRSQSTSGLNIIFIEFDWSTEIRAARQTVQERLTTLEGILPAGIRPQMTPPSSIMGQIIIAGIYRQDGPNGGKLAQVGTTNLMAEMIEADGKTPRIDVWRPGDRHDFATWEKLDPQFADWSTAEEPNTPTATIAIDDRTYEANFYCDTKQQLELRTIADWIIRPRLLKTTGVAEVFMQGGDRKQYQILINPTALLEYDITVQDVEKALRESNINTSGGFAVTGETERPIRVLGRLGPQSRVVIEDLKKVPVGSNPKRSVLLEQVARVTEGPQFKRGDGSVNGRPGIVFTTVKQPHVDTRQLTDDVAAAFAEVEASLPADIIVNSELFRLKNFIDRGIFNVAEALVIGAVLVIIVLFLFLLNFRTTFITLTAIPLSLVLTTLVFRLVGILSGSELSINVMTLGGIAVAMGELVDDAIVDVENIFRRLKQNNSLPIEEQKPSIVIVFEASKEIRSSIVFGTAVVILSFLPLFALSGVEGRLFTPLGLAYIVSILASFVVSMTVTPVLSYYLLPKSGATHHQGDGFLLHGLKKLVTPLIRLSMSMPRTLLILTWIAVALAAWQMSQLGRNFLPPFDEGSIQVNVTLPPGSSLDASNKVSRAIDAVFQSMQKTDETPNGEILYFVRRTGRAEMDEHASPVNFGEYILSMNPDSGTNREDILADLLEKISDEAPGVDIEVEQPLAHLISHMVSGVYAQIAIKIHGDDLDTLGRVAEQVKNTIQDIPGITPPIVEPIRETAELHIELRADDLALHGLTREYVANVLQTALQGEVVSQVLEGQRRFDLLVRLEEEYRTDYANLGRLRIDLPHQADETERGQIELREVADIGEGTGPNSVNRENARRRIVIRCNTQGRDLASAVGEIKQRVDDEVQMPIGYFIEYGGQFESQQRATQLIIVLAGISIVGMFVVLMLLFPSVRIVLQVLNALPTAFIGGVLALVITQQSLTVASLVGFISLGGIAVRNGILLVTHYFHLMKEEGQDFSQAMIVRGSLERLAPVLMTALTAGIGLIPLVLGGQEPGREILYPVATVILGGLTTSTFCEFLIHPGLFWKFSGRDAARLAEQKTEEDELAMI</sequence>
<reference evidence="9 10" key="1">
    <citation type="submission" date="2019-03" db="EMBL/GenBank/DDBJ databases">
        <title>Deep-cultivation of Planctomycetes and their phenomic and genomic characterization uncovers novel biology.</title>
        <authorList>
            <person name="Wiegand S."/>
            <person name="Jogler M."/>
            <person name="Boedeker C."/>
            <person name="Pinto D."/>
            <person name="Vollmers J."/>
            <person name="Rivas-Marin E."/>
            <person name="Kohn T."/>
            <person name="Peeters S.H."/>
            <person name="Heuer A."/>
            <person name="Rast P."/>
            <person name="Oberbeckmann S."/>
            <person name="Bunk B."/>
            <person name="Jeske O."/>
            <person name="Meyerdierks A."/>
            <person name="Storesund J.E."/>
            <person name="Kallscheuer N."/>
            <person name="Luecker S."/>
            <person name="Lage O.M."/>
            <person name="Pohl T."/>
            <person name="Merkel B.J."/>
            <person name="Hornburger P."/>
            <person name="Mueller R.-W."/>
            <person name="Bruemmer F."/>
            <person name="Labrenz M."/>
            <person name="Spormann A.M."/>
            <person name="Op den Camp H."/>
            <person name="Overmann J."/>
            <person name="Amann R."/>
            <person name="Jetten M.S.M."/>
            <person name="Mascher T."/>
            <person name="Medema M.H."/>
            <person name="Devos D.P."/>
            <person name="Kaster A.-K."/>
            <person name="Ovreas L."/>
            <person name="Rohde M."/>
            <person name="Galperin M.Y."/>
            <person name="Jogler C."/>
        </authorList>
    </citation>
    <scope>NUCLEOTIDE SEQUENCE [LARGE SCALE GENOMIC DNA]</scope>
    <source>
        <strain evidence="9 10">Enr13</strain>
    </source>
</reference>
<evidence type="ECO:0000256" key="4">
    <source>
        <dbReference type="ARBA" id="ARBA00022475"/>
    </source>
</evidence>
<dbReference type="Gene3D" id="3.30.2090.10">
    <property type="entry name" value="Multidrug efflux transporter AcrB TolC docking domain, DN and DC subdomains"/>
    <property type="match status" value="2"/>
</dbReference>
<organism evidence="9 10">
    <name type="scientific">Stieleria neptunia</name>
    <dbReference type="NCBI Taxonomy" id="2527979"/>
    <lineage>
        <taxon>Bacteria</taxon>
        <taxon>Pseudomonadati</taxon>
        <taxon>Planctomycetota</taxon>
        <taxon>Planctomycetia</taxon>
        <taxon>Pirellulales</taxon>
        <taxon>Pirellulaceae</taxon>
        <taxon>Stieleria</taxon>
    </lineage>
</organism>
<dbReference type="InterPro" id="IPR027463">
    <property type="entry name" value="AcrB_DN_DC_subdom"/>
</dbReference>
<dbReference type="Gene3D" id="1.20.1640.10">
    <property type="entry name" value="Multidrug efflux transporter AcrB transmembrane domain"/>
    <property type="match status" value="3"/>
</dbReference>
<dbReference type="GO" id="GO:0008324">
    <property type="term" value="F:monoatomic cation transmembrane transporter activity"/>
    <property type="evidence" value="ECO:0007669"/>
    <property type="project" value="InterPro"/>
</dbReference>
<name>A0A518HUL7_9BACT</name>
<keyword evidence="3" id="KW-0813">Transport</keyword>
<proteinExistence type="inferred from homology"/>
<dbReference type="OrthoDB" id="219750at2"/>
<dbReference type="SUPFAM" id="SSF82714">
    <property type="entry name" value="Multidrug efflux transporter AcrB TolC docking domain, DN and DC subdomains"/>
    <property type="match status" value="2"/>
</dbReference>
<dbReference type="Gene3D" id="3.30.70.1320">
    <property type="entry name" value="Multidrug efflux transporter AcrB pore domain like"/>
    <property type="match status" value="2"/>
</dbReference>
<feature type="transmembrane region" description="Helical" evidence="8">
    <location>
        <begin position="971"/>
        <end position="991"/>
    </location>
</feature>
<feature type="transmembrane region" description="Helical" evidence="8">
    <location>
        <begin position="418"/>
        <end position="441"/>
    </location>
</feature>
<feature type="transmembrane region" description="Helical" evidence="8">
    <location>
        <begin position="1024"/>
        <end position="1051"/>
    </location>
</feature>
<keyword evidence="6 8" id="KW-1133">Transmembrane helix</keyword>
<keyword evidence="10" id="KW-1185">Reference proteome</keyword>
<keyword evidence="7 8" id="KW-0472">Membrane</keyword>
<evidence type="ECO:0000256" key="5">
    <source>
        <dbReference type="ARBA" id="ARBA00022692"/>
    </source>
</evidence>
<feature type="transmembrane region" description="Helical" evidence="8">
    <location>
        <begin position="12"/>
        <end position="31"/>
    </location>
</feature>
<dbReference type="PANTHER" id="PTHR32063">
    <property type="match status" value="1"/>
</dbReference>
<gene>
    <name evidence="9" type="primary">czcA_2</name>
    <name evidence="9" type="ORF">Enr13x_43920</name>
</gene>
<feature type="transmembrane region" description="Helical" evidence="8">
    <location>
        <begin position="1100"/>
        <end position="1122"/>
    </location>
</feature>
<evidence type="ECO:0000256" key="8">
    <source>
        <dbReference type="SAM" id="Phobius"/>
    </source>
</evidence>
<feature type="transmembrane region" description="Helical" evidence="8">
    <location>
        <begin position="998"/>
        <end position="1018"/>
    </location>
</feature>
<protein>
    <submittedName>
        <fullName evidence="9">Cobalt-zinc-cadmium resistance protein CzcA</fullName>
    </submittedName>
</protein>
<dbReference type="AlphaFoldDB" id="A0A518HUL7"/>
<dbReference type="Pfam" id="PF00873">
    <property type="entry name" value="ACR_tran"/>
    <property type="match status" value="2"/>
</dbReference>
<dbReference type="Gene3D" id="3.30.70.1440">
    <property type="entry name" value="Multidrug efflux transporter AcrB pore domain"/>
    <property type="match status" value="1"/>
</dbReference>
<feature type="transmembrane region" description="Helical" evidence="8">
    <location>
        <begin position="447"/>
        <end position="467"/>
    </location>
</feature>
<dbReference type="SUPFAM" id="SSF82693">
    <property type="entry name" value="Multidrug efflux transporter AcrB pore domain, PN1, PN2, PC1 and PC2 subdomains"/>
    <property type="match status" value="2"/>
</dbReference>
<dbReference type="InterPro" id="IPR004763">
    <property type="entry name" value="CusA-like"/>
</dbReference>
<keyword evidence="4" id="KW-1003">Cell membrane</keyword>
<evidence type="ECO:0000313" key="9">
    <source>
        <dbReference type="EMBL" id="QDV44526.1"/>
    </source>
</evidence>
<dbReference type="KEGG" id="snep:Enr13x_43920"/>
<feature type="transmembrane region" description="Helical" evidence="8">
    <location>
        <begin position="1072"/>
        <end position="1094"/>
    </location>
</feature>
<evidence type="ECO:0000313" key="10">
    <source>
        <dbReference type="Proteomes" id="UP000319004"/>
    </source>
</evidence>
<dbReference type="Gene3D" id="3.30.70.1430">
    <property type="entry name" value="Multidrug efflux transporter AcrB pore domain"/>
    <property type="match status" value="2"/>
</dbReference>
<evidence type="ECO:0000256" key="2">
    <source>
        <dbReference type="ARBA" id="ARBA00010942"/>
    </source>
</evidence>
<comment type="similarity">
    <text evidence="2">Belongs to the resistance-nodulation-cell division (RND) (TC 2.A.6) family.</text>
</comment>
<dbReference type="SUPFAM" id="SSF82866">
    <property type="entry name" value="Multidrug efflux transporter AcrB transmembrane domain"/>
    <property type="match status" value="2"/>
</dbReference>
<keyword evidence="5 8" id="KW-0812">Transmembrane</keyword>
<feature type="transmembrane region" description="Helical" evidence="8">
    <location>
        <begin position="536"/>
        <end position="554"/>
    </location>
</feature>
<evidence type="ECO:0000256" key="3">
    <source>
        <dbReference type="ARBA" id="ARBA00022448"/>
    </source>
</evidence>
<dbReference type="GO" id="GO:0042910">
    <property type="term" value="F:xenobiotic transmembrane transporter activity"/>
    <property type="evidence" value="ECO:0007669"/>
    <property type="project" value="TreeGrafter"/>
</dbReference>
<dbReference type="Proteomes" id="UP000319004">
    <property type="component" value="Chromosome"/>
</dbReference>
<accession>A0A518HUL7</accession>
<dbReference type="GO" id="GO:0005886">
    <property type="term" value="C:plasma membrane"/>
    <property type="evidence" value="ECO:0007669"/>
    <property type="project" value="UniProtKB-SubCell"/>
</dbReference>
<dbReference type="RefSeq" id="WP_145388850.1">
    <property type="nucleotide sequence ID" value="NZ_CP037423.1"/>
</dbReference>
<dbReference type="InterPro" id="IPR001036">
    <property type="entry name" value="Acrflvin-R"/>
</dbReference>
<feature type="transmembrane region" description="Helical" evidence="8">
    <location>
        <begin position="626"/>
        <end position="643"/>
    </location>
</feature>
<evidence type="ECO:0000256" key="7">
    <source>
        <dbReference type="ARBA" id="ARBA00023136"/>
    </source>
</evidence>
<evidence type="ECO:0000256" key="1">
    <source>
        <dbReference type="ARBA" id="ARBA00004651"/>
    </source>
</evidence>